<evidence type="ECO:0000313" key="2">
    <source>
        <dbReference type="Proteomes" id="UP000426246"/>
    </source>
</evidence>
<dbReference type="KEGG" id="ppsc:EHS13_13650"/>
<name>A0A6B8RJ12_9BACL</name>
<reference evidence="2" key="1">
    <citation type="submission" date="2018-11" db="EMBL/GenBank/DDBJ databases">
        <title>Complete genome sequence of Paenibacillus sp. ML311-T8.</title>
        <authorList>
            <person name="Nam Y.-D."/>
            <person name="Kang J."/>
            <person name="Chung W.-H."/>
            <person name="Park Y.S."/>
        </authorList>
    </citation>
    <scope>NUCLEOTIDE SEQUENCE [LARGE SCALE GENOMIC DNA]</scope>
    <source>
        <strain evidence="2">ML311-T8</strain>
    </source>
</reference>
<accession>A0A6B8RJ12</accession>
<dbReference type="Proteomes" id="UP000426246">
    <property type="component" value="Chromosome"/>
</dbReference>
<proteinExistence type="predicted"/>
<sequence>MLKGQVLKSDLDFDKAILFKSEIEVTQDGKVLGSGKVMSHTQYSVKMVNGYFFKDGCEFMVMSMVH</sequence>
<evidence type="ECO:0000313" key="1">
    <source>
        <dbReference type="EMBL" id="QGQ95847.1"/>
    </source>
</evidence>
<dbReference type="EMBL" id="CP034235">
    <property type="protein sequence ID" value="QGQ95847.1"/>
    <property type="molecule type" value="Genomic_DNA"/>
</dbReference>
<dbReference type="OrthoDB" id="2626601at2"/>
<keyword evidence="2" id="KW-1185">Reference proteome</keyword>
<dbReference type="RefSeq" id="WP_155700882.1">
    <property type="nucleotide sequence ID" value="NZ_CP034235.1"/>
</dbReference>
<dbReference type="AlphaFoldDB" id="A0A6B8RJ12"/>
<gene>
    <name evidence="1" type="ORF">EHS13_13650</name>
</gene>
<protein>
    <submittedName>
        <fullName evidence="1">Uncharacterized protein</fullName>
    </submittedName>
</protein>
<organism evidence="1 2">
    <name type="scientific">Paenibacillus psychroresistens</name>
    <dbReference type="NCBI Taxonomy" id="1778678"/>
    <lineage>
        <taxon>Bacteria</taxon>
        <taxon>Bacillati</taxon>
        <taxon>Bacillota</taxon>
        <taxon>Bacilli</taxon>
        <taxon>Bacillales</taxon>
        <taxon>Paenibacillaceae</taxon>
        <taxon>Paenibacillus</taxon>
    </lineage>
</organism>